<accession>A0ACC3BJX0</accession>
<dbReference type="Proteomes" id="UP000798662">
    <property type="component" value="Chromosome 1"/>
</dbReference>
<protein>
    <submittedName>
        <fullName evidence="1">Uncharacterized protein</fullName>
    </submittedName>
</protein>
<dbReference type="EMBL" id="CM020618">
    <property type="protein sequence ID" value="KAK1857796.1"/>
    <property type="molecule type" value="Genomic_DNA"/>
</dbReference>
<organism evidence="1 2">
    <name type="scientific">Pyropia yezoensis</name>
    <name type="common">Susabi-nori</name>
    <name type="synonym">Porphyra yezoensis</name>
    <dbReference type="NCBI Taxonomy" id="2788"/>
    <lineage>
        <taxon>Eukaryota</taxon>
        <taxon>Rhodophyta</taxon>
        <taxon>Bangiophyceae</taxon>
        <taxon>Bangiales</taxon>
        <taxon>Bangiaceae</taxon>
        <taxon>Pyropia</taxon>
    </lineage>
</organism>
<keyword evidence="2" id="KW-1185">Reference proteome</keyword>
<evidence type="ECO:0000313" key="2">
    <source>
        <dbReference type="Proteomes" id="UP000798662"/>
    </source>
</evidence>
<proteinExistence type="predicted"/>
<name>A0ACC3BJX0_PYRYE</name>
<evidence type="ECO:0000313" key="1">
    <source>
        <dbReference type="EMBL" id="KAK1857796.1"/>
    </source>
</evidence>
<comment type="caution">
    <text evidence="1">The sequence shown here is derived from an EMBL/GenBank/DDBJ whole genome shotgun (WGS) entry which is preliminary data.</text>
</comment>
<sequence>MSYSLVDYDSSYDHCIDRSFVAERLCDIANDLNPAAAGHFAAGGPAALVRDAAAALGVAGPVTAALHNLLLYRLGGHFAAHADTESGACMFATLVVTLPSVFTGRRLVVRHNGEEETFAGYADRSEVPTAPYWGAYYSDCEHEVTPVTSGHRVVLVYNLSRPPADRGSDGDPANDADGVLPTPPANSDSEDDASRPTAADLGLPSWVRGTAAVRALTPEGTEMVPSGNDGDLPTRWYRTYGLVVALAGAPNGAEPRYDWYGVPGRAEEQYGDKAHWWGPDHTSWTTVVRK</sequence>
<reference evidence="1" key="1">
    <citation type="submission" date="2019-11" db="EMBL/GenBank/DDBJ databases">
        <title>Nori genome reveals adaptations in red seaweeds to the harsh intertidal environment.</title>
        <authorList>
            <person name="Wang D."/>
            <person name="Mao Y."/>
        </authorList>
    </citation>
    <scope>NUCLEOTIDE SEQUENCE</scope>
    <source>
        <tissue evidence="1">Gametophyte</tissue>
    </source>
</reference>
<gene>
    <name evidence="1" type="ORF">I4F81_000411</name>
</gene>